<organism evidence="3">
    <name type="scientific">marine sediment metagenome</name>
    <dbReference type="NCBI Taxonomy" id="412755"/>
    <lineage>
        <taxon>unclassified sequences</taxon>
        <taxon>metagenomes</taxon>
        <taxon>ecological metagenomes</taxon>
    </lineage>
</organism>
<dbReference type="InterPro" id="IPR002195">
    <property type="entry name" value="Dihydroorotase_CS"/>
</dbReference>
<sequence>KGAVHIVKEAKKKKINITAEVTPHHLFLTDSCLENYETNLKVNPPLRGKEDTQALIEAIKDGVIDVFATDHAPHTPDEKNVEFDKAPFGIDG</sequence>
<dbReference type="PROSITE" id="PS00483">
    <property type="entry name" value="DIHYDROOROTASE_2"/>
    <property type="match status" value="1"/>
</dbReference>
<evidence type="ECO:0008006" key="4">
    <source>
        <dbReference type="Google" id="ProtNLM"/>
    </source>
</evidence>
<dbReference type="Gene3D" id="3.20.20.140">
    <property type="entry name" value="Metal-dependent hydrolases"/>
    <property type="match status" value="1"/>
</dbReference>
<dbReference type="GO" id="GO:0006145">
    <property type="term" value="P:purine nucleobase catabolic process"/>
    <property type="evidence" value="ECO:0007669"/>
    <property type="project" value="TreeGrafter"/>
</dbReference>
<feature type="non-terminal residue" evidence="3">
    <location>
        <position position="92"/>
    </location>
</feature>
<dbReference type="PANTHER" id="PTHR43668">
    <property type="entry name" value="ALLANTOINASE"/>
    <property type="match status" value="1"/>
</dbReference>
<dbReference type="SUPFAM" id="SSF51556">
    <property type="entry name" value="Metallo-dependent hydrolases"/>
    <property type="match status" value="1"/>
</dbReference>
<dbReference type="GO" id="GO:0005737">
    <property type="term" value="C:cytoplasm"/>
    <property type="evidence" value="ECO:0007669"/>
    <property type="project" value="TreeGrafter"/>
</dbReference>
<evidence type="ECO:0000256" key="1">
    <source>
        <dbReference type="ARBA" id="ARBA00022723"/>
    </source>
</evidence>
<comment type="caution">
    <text evidence="3">The sequence shown here is derived from an EMBL/GenBank/DDBJ whole genome shotgun (WGS) entry which is preliminary data.</text>
</comment>
<dbReference type="EMBL" id="BARS01058590">
    <property type="protein sequence ID" value="GAG49622.1"/>
    <property type="molecule type" value="Genomic_DNA"/>
</dbReference>
<dbReference type="AlphaFoldDB" id="X0YS27"/>
<reference evidence="3" key="1">
    <citation type="journal article" date="2014" name="Front. Microbiol.">
        <title>High frequency of phylogenetically diverse reductive dehalogenase-homologous genes in deep subseafloor sedimentary metagenomes.</title>
        <authorList>
            <person name="Kawai M."/>
            <person name="Futagami T."/>
            <person name="Toyoda A."/>
            <person name="Takaki Y."/>
            <person name="Nishi S."/>
            <person name="Hori S."/>
            <person name="Arai W."/>
            <person name="Tsubouchi T."/>
            <person name="Morono Y."/>
            <person name="Uchiyama I."/>
            <person name="Ito T."/>
            <person name="Fujiyama A."/>
            <person name="Inagaki F."/>
            <person name="Takami H."/>
        </authorList>
    </citation>
    <scope>NUCLEOTIDE SEQUENCE</scope>
    <source>
        <strain evidence="3">Expedition CK06-06</strain>
    </source>
</reference>
<protein>
    <recommendedName>
        <fullName evidence="4">Amidohydrolase-related domain-containing protein</fullName>
    </recommendedName>
</protein>
<dbReference type="InterPro" id="IPR032466">
    <property type="entry name" value="Metal_Hydrolase"/>
</dbReference>
<evidence type="ECO:0000256" key="2">
    <source>
        <dbReference type="ARBA" id="ARBA00022801"/>
    </source>
</evidence>
<accession>X0YS27</accession>
<proteinExistence type="predicted"/>
<evidence type="ECO:0000313" key="3">
    <source>
        <dbReference type="EMBL" id="GAG49622.1"/>
    </source>
</evidence>
<dbReference type="GO" id="GO:0046872">
    <property type="term" value="F:metal ion binding"/>
    <property type="evidence" value="ECO:0007669"/>
    <property type="project" value="UniProtKB-KW"/>
</dbReference>
<name>X0YS27_9ZZZZ</name>
<gene>
    <name evidence="3" type="ORF">S01H1_85359</name>
</gene>
<keyword evidence="2" id="KW-0378">Hydrolase</keyword>
<keyword evidence="1" id="KW-0479">Metal-binding</keyword>
<feature type="non-terminal residue" evidence="3">
    <location>
        <position position="1"/>
    </location>
</feature>
<dbReference type="InterPro" id="IPR050138">
    <property type="entry name" value="DHOase/Allantoinase_Hydrolase"/>
</dbReference>
<dbReference type="GO" id="GO:0004038">
    <property type="term" value="F:allantoinase activity"/>
    <property type="evidence" value="ECO:0007669"/>
    <property type="project" value="TreeGrafter"/>
</dbReference>
<dbReference type="PANTHER" id="PTHR43668:SF2">
    <property type="entry name" value="ALLANTOINASE"/>
    <property type="match status" value="1"/>
</dbReference>